<dbReference type="GO" id="GO:0006493">
    <property type="term" value="P:protein O-linked glycosylation"/>
    <property type="evidence" value="ECO:0007669"/>
    <property type="project" value="TreeGrafter"/>
</dbReference>
<dbReference type="GO" id="GO:0016020">
    <property type="term" value="C:membrane"/>
    <property type="evidence" value="ECO:0007669"/>
    <property type="project" value="UniProtKB-SubCell"/>
</dbReference>
<dbReference type="AlphaFoldDB" id="A0AAD5TAY4"/>
<keyword evidence="4" id="KW-0808">Transferase</keyword>
<evidence type="ECO:0000256" key="1">
    <source>
        <dbReference type="ARBA" id="ARBA00004606"/>
    </source>
</evidence>
<evidence type="ECO:0000256" key="8">
    <source>
        <dbReference type="ARBA" id="ARBA00023136"/>
    </source>
</evidence>
<dbReference type="GO" id="GO:0000033">
    <property type="term" value="F:alpha-1,3-mannosyltransferase activity"/>
    <property type="evidence" value="ECO:0007669"/>
    <property type="project" value="TreeGrafter"/>
</dbReference>
<comment type="similarity">
    <text evidence="2">Belongs to the MNN1/MNT family.</text>
</comment>
<evidence type="ECO:0000256" key="6">
    <source>
        <dbReference type="ARBA" id="ARBA00022968"/>
    </source>
</evidence>
<evidence type="ECO:0000313" key="10">
    <source>
        <dbReference type="EMBL" id="KAJ3140895.1"/>
    </source>
</evidence>
<evidence type="ECO:0000313" key="11">
    <source>
        <dbReference type="Proteomes" id="UP001211907"/>
    </source>
</evidence>
<proteinExistence type="inferred from homology"/>
<comment type="subcellular location">
    <subcellularLocation>
        <location evidence="1">Membrane</location>
        <topology evidence="1">Single-pass type II membrane protein</topology>
    </subcellularLocation>
</comment>
<evidence type="ECO:0000256" key="5">
    <source>
        <dbReference type="ARBA" id="ARBA00022692"/>
    </source>
</evidence>
<keyword evidence="3" id="KW-0328">Glycosyltransferase</keyword>
<dbReference type="InterPro" id="IPR029044">
    <property type="entry name" value="Nucleotide-diphossugar_trans"/>
</dbReference>
<evidence type="ECO:0000256" key="3">
    <source>
        <dbReference type="ARBA" id="ARBA00022676"/>
    </source>
</evidence>
<keyword evidence="8" id="KW-0472">Membrane</keyword>
<dbReference type="PANTHER" id="PTHR31392">
    <property type="entry name" value="ALPHA-1,3-MANNOSYLTRANSFERASE MNN1-RELATED"/>
    <property type="match status" value="1"/>
</dbReference>
<evidence type="ECO:0000256" key="7">
    <source>
        <dbReference type="ARBA" id="ARBA00022989"/>
    </source>
</evidence>
<name>A0AAD5TAY4_9FUNG</name>
<dbReference type="EMBL" id="JADGJH010000041">
    <property type="protein sequence ID" value="KAJ3140895.1"/>
    <property type="molecule type" value="Genomic_DNA"/>
</dbReference>
<keyword evidence="9" id="KW-0325">Glycoprotein</keyword>
<dbReference type="Pfam" id="PF11051">
    <property type="entry name" value="Mannosyl_trans3"/>
    <property type="match status" value="1"/>
</dbReference>
<keyword evidence="11" id="KW-1185">Reference proteome</keyword>
<evidence type="ECO:0000256" key="9">
    <source>
        <dbReference type="ARBA" id="ARBA00023180"/>
    </source>
</evidence>
<comment type="caution">
    <text evidence="10">The sequence shown here is derived from an EMBL/GenBank/DDBJ whole genome shotgun (WGS) entry which is preliminary data.</text>
</comment>
<dbReference type="InterPro" id="IPR022751">
    <property type="entry name" value="Alpha_mannosyltransferase"/>
</dbReference>
<reference evidence="10" key="1">
    <citation type="submission" date="2020-05" db="EMBL/GenBank/DDBJ databases">
        <title>Phylogenomic resolution of chytrid fungi.</title>
        <authorList>
            <person name="Stajich J.E."/>
            <person name="Amses K."/>
            <person name="Simmons R."/>
            <person name="Seto K."/>
            <person name="Myers J."/>
            <person name="Bonds A."/>
            <person name="Quandt C.A."/>
            <person name="Barry K."/>
            <person name="Liu P."/>
            <person name="Grigoriev I."/>
            <person name="Longcore J.E."/>
            <person name="James T.Y."/>
        </authorList>
    </citation>
    <scope>NUCLEOTIDE SEQUENCE</scope>
    <source>
        <strain evidence="10">JEL0513</strain>
    </source>
</reference>
<organism evidence="10 11">
    <name type="scientific">Physocladia obscura</name>
    <dbReference type="NCBI Taxonomy" id="109957"/>
    <lineage>
        <taxon>Eukaryota</taxon>
        <taxon>Fungi</taxon>
        <taxon>Fungi incertae sedis</taxon>
        <taxon>Chytridiomycota</taxon>
        <taxon>Chytridiomycota incertae sedis</taxon>
        <taxon>Chytridiomycetes</taxon>
        <taxon>Chytridiales</taxon>
        <taxon>Chytriomycetaceae</taxon>
        <taxon>Physocladia</taxon>
    </lineage>
</organism>
<accession>A0AAD5TAY4</accession>
<evidence type="ECO:0000256" key="2">
    <source>
        <dbReference type="ARBA" id="ARBA00009105"/>
    </source>
</evidence>
<dbReference type="SUPFAM" id="SSF53448">
    <property type="entry name" value="Nucleotide-diphospho-sugar transferases"/>
    <property type="match status" value="1"/>
</dbReference>
<dbReference type="GO" id="GO:0005794">
    <property type="term" value="C:Golgi apparatus"/>
    <property type="evidence" value="ECO:0007669"/>
    <property type="project" value="TreeGrafter"/>
</dbReference>
<dbReference type="PANTHER" id="PTHR31392:SF1">
    <property type="entry name" value="ALPHA-1,3-MANNOSYLTRANSFERASE MNN1-RELATED"/>
    <property type="match status" value="1"/>
</dbReference>
<protein>
    <submittedName>
        <fullName evidence="10">Uncharacterized protein</fullName>
    </submittedName>
</protein>
<sequence length="885" mass="101185">MAYVTSRLGLKFTQMRPGFLGDLGMRQGRANDIINDGFVQVVCASADIIIISDTLPDARPLLQSLLRTDPNERCKSNIVIELTNRFDWGVFDFDEYHKLIWELVQAKPKNLFWVANNAFEAKVMADDCNANPEFRILRPSGFSDVPERVNNTKKNFVTNSCFRQEVSDAEKSTALMRELDSSEVLGHVLNAQVPFSRVVGHYGGPHTLKKYKAYIEFPYQVSTMKLYENLAAGVPMLIPTPRFFQELVEKRIHAFGPWEMLRRMGPDWFQYMDYYIADFKPYIHYFDSFEQLNEILQDPNFDAKAQTRTAAPAMYQKIVSQMLNGWSELFEEMGYKVLVDGKPRAIGSGVSVQKFVVDVKYQQPTDAQGWEQVYEKIKTWKTAQRTEQLEIWDKNEKSLNAIELKIKDAAKKGSVEKYLKEKKMDETTLIQVRALDFLNGEFGKTSGLFGGTLKNVHDIDITVELSKLLDKYNASSKNLLFKASDFNKFGYLARYLHIFDAALQKSKSDVTLASQISSVQSRLELATKTLSLALYPWLPNHDIGNLASSFRGRGIVLTFPTSGYSRGVHLILTIRNILKCNLPIEIFYIGDKDLSLEKRQKLANLPNVKTINILDKFPKVEEVHGFNIKPFVILASSFSQVVFLDDDVTLLQSPDKFIKESVLFKKYGTMYFLDRSFSHGNSEWVKSFITLPSLVAENSRYMTEVSRDEQESSMVVLDKGRLPIIHALLSACHMNLKDSRDNALHVHTHGDKESFWIAHEMVRAPYNFIPGIGGAAGFFRTKDGVQEPEVVCGPQSHIDETGRLIHFNGLVVKSKDDFSHGYLDFHHFVAPILENPGNVDIGYSPWCVHSRLPKKEIFEMSWEEKETLRQIIELHKELRDTDFEF</sequence>
<gene>
    <name evidence="10" type="ORF">HK100_008434</name>
</gene>
<dbReference type="Proteomes" id="UP001211907">
    <property type="component" value="Unassembled WGS sequence"/>
</dbReference>
<evidence type="ECO:0000256" key="4">
    <source>
        <dbReference type="ARBA" id="ARBA00022679"/>
    </source>
</evidence>
<keyword evidence="7" id="KW-1133">Transmembrane helix</keyword>
<keyword evidence="5" id="KW-0812">Transmembrane</keyword>
<keyword evidence="6" id="KW-0735">Signal-anchor</keyword>